<evidence type="ECO:0000256" key="8">
    <source>
        <dbReference type="ARBA" id="ARBA00025800"/>
    </source>
</evidence>
<reference evidence="10 11" key="1">
    <citation type="journal article" date="2011" name="Genome Biol. Evol.">
        <title>Integration of the genetic map and genome assembly of fugu facilitates insights into distinct features of genome evolution in teleosts and mammals.</title>
        <authorList>
            <person name="Kai W."/>
            <person name="Kikuchi K."/>
            <person name="Tohari S."/>
            <person name="Chew A.K."/>
            <person name="Tay A."/>
            <person name="Fujiwara A."/>
            <person name="Hosoya S."/>
            <person name="Suetake H."/>
            <person name="Naruse K."/>
            <person name="Brenner S."/>
            <person name="Suzuki Y."/>
            <person name="Venkatesh B."/>
        </authorList>
    </citation>
    <scope>NUCLEOTIDE SEQUENCE [LARGE SCALE GENOMIC DNA]</scope>
</reference>
<proteinExistence type="inferred from homology"/>
<feature type="transmembrane region" description="Helical" evidence="9">
    <location>
        <begin position="64"/>
        <end position="85"/>
    </location>
</feature>
<dbReference type="GO" id="GO:0016020">
    <property type="term" value="C:membrane"/>
    <property type="evidence" value="ECO:0007669"/>
    <property type="project" value="UniProtKB-SubCell"/>
</dbReference>
<evidence type="ECO:0000256" key="4">
    <source>
        <dbReference type="ARBA" id="ARBA00022692"/>
    </source>
</evidence>
<dbReference type="Proteomes" id="UP000005226">
    <property type="component" value="Chromosome 20"/>
</dbReference>
<sequence length="147" mass="16153">MDKLKTVLSGEERGREDRTVLETVNEATTLGWGTRVKGFIGCFVVGVGCTILGVGVLFLPRIGLTLFIVFYTFGNVCALSSTMFLMGPVKQLKRMCDKTRALATTIMIVSTPKCIFILTDIITVHSYLVHAQLPTEQGSGEGYKQER</sequence>
<keyword evidence="4 9" id="KW-0812">Transmembrane</keyword>
<keyword evidence="3 9" id="KW-0813">Transport</keyword>
<organism evidence="10 11">
    <name type="scientific">Takifugu rubripes</name>
    <name type="common">Japanese pufferfish</name>
    <name type="synonym">Fugu rubripes</name>
    <dbReference type="NCBI Taxonomy" id="31033"/>
    <lineage>
        <taxon>Eukaryota</taxon>
        <taxon>Metazoa</taxon>
        <taxon>Chordata</taxon>
        <taxon>Craniata</taxon>
        <taxon>Vertebrata</taxon>
        <taxon>Euteleostomi</taxon>
        <taxon>Actinopterygii</taxon>
        <taxon>Neopterygii</taxon>
        <taxon>Teleostei</taxon>
        <taxon>Neoteleostei</taxon>
        <taxon>Acanthomorphata</taxon>
        <taxon>Eupercaria</taxon>
        <taxon>Tetraodontiformes</taxon>
        <taxon>Tetradontoidea</taxon>
        <taxon>Tetraodontidae</taxon>
        <taxon>Takifugu</taxon>
    </lineage>
</organism>
<keyword evidence="7 9" id="KW-0472">Membrane</keyword>
<evidence type="ECO:0000256" key="6">
    <source>
        <dbReference type="ARBA" id="ARBA00022989"/>
    </source>
</evidence>
<dbReference type="GO" id="GO:0012505">
    <property type="term" value="C:endomembrane system"/>
    <property type="evidence" value="ECO:0007669"/>
    <property type="project" value="UniProtKB-ARBA"/>
</dbReference>
<dbReference type="Pfam" id="PF04178">
    <property type="entry name" value="Got1"/>
    <property type="match status" value="1"/>
</dbReference>
<reference evidence="10" key="3">
    <citation type="submission" date="2025-09" db="UniProtKB">
        <authorList>
            <consortium name="Ensembl"/>
        </authorList>
    </citation>
    <scope>IDENTIFICATION</scope>
</reference>
<dbReference type="AlphaFoldDB" id="A0A674P567"/>
<evidence type="ECO:0000256" key="5">
    <source>
        <dbReference type="ARBA" id="ARBA00022927"/>
    </source>
</evidence>
<evidence type="ECO:0000256" key="3">
    <source>
        <dbReference type="ARBA" id="ARBA00022448"/>
    </source>
</evidence>
<accession>A0A674P567</accession>
<evidence type="ECO:0000256" key="1">
    <source>
        <dbReference type="ARBA" id="ARBA00003566"/>
    </source>
</evidence>
<keyword evidence="5 9" id="KW-0653">Protein transport</keyword>
<dbReference type="Ensembl" id="ENSTRUT00000075912.1">
    <property type="protein sequence ID" value="ENSTRUP00000080808.1"/>
    <property type="gene ID" value="ENSTRUG00000023843.2"/>
</dbReference>
<dbReference type="GO" id="GO:0005737">
    <property type="term" value="C:cytoplasm"/>
    <property type="evidence" value="ECO:0007669"/>
    <property type="project" value="UniProtKB-ARBA"/>
</dbReference>
<keyword evidence="11" id="KW-1185">Reference proteome</keyword>
<evidence type="ECO:0000256" key="7">
    <source>
        <dbReference type="ARBA" id="ARBA00023136"/>
    </source>
</evidence>
<dbReference type="GO" id="GO:0015031">
    <property type="term" value="P:protein transport"/>
    <property type="evidence" value="ECO:0007669"/>
    <property type="project" value="UniProtKB-KW"/>
</dbReference>
<evidence type="ECO:0000256" key="9">
    <source>
        <dbReference type="RuleBase" id="RU363111"/>
    </source>
</evidence>
<dbReference type="PANTHER" id="PTHR23137:SF1">
    <property type="entry name" value="VESICLE TRANSPORT PROTEIN SFT2B"/>
    <property type="match status" value="1"/>
</dbReference>
<comment type="similarity">
    <text evidence="8 9">Belongs to the SFT2 family.</text>
</comment>
<dbReference type="GO" id="GO:0016192">
    <property type="term" value="P:vesicle-mediated transport"/>
    <property type="evidence" value="ECO:0007669"/>
    <property type="project" value="InterPro"/>
</dbReference>
<gene>
    <name evidence="10" type="primary">sft2d2a</name>
</gene>
<protein>
    <recommendedName>
        <fullName evidence="9">Vesicle transport protein</fullName>
    </recommendedName>
</protein>
<dbReference type="PANTHER" id="PTHR23137">
    <property type="entry name" value="VESICLE TRANSPORT PROTEIN-RELATED"/>
    <property type="match status" value="1"/>
</dbReference>
<name>A0A674P567_TAKRU</name>
<dbReference type="InterPro" id="IPR011691">
    <property type="entry name" value="Vesicle_transpt_SFT2"/>
</dbReference>
<dbReference type="GeneTree" id="ENSGT00390000018525"/>
<evidence type="ECO:0000313" key="11">
    <source>
        <dbReference type="Proteomes" id="UP000005226"/>
    </source>
</evidence>
<comment type="caution">
    <text evidence="9">Lacks conserved residue(s) required for the propagation of feature annotation.</text>
</comment>
<comment type="subcellular location">
    <subcellularLocation>
        <location evidence="2 9">Membrane</location>
        <topology evidence="2 9">Multi-pass membrane protein</topology>
    </subcellularLocation>
</comment>
<dbReference type="InterPro" id="IPR007305">
    <property type="entry name" value="Vesicle_transpt_Got1/SFT2"/>
</dbReference>
<feature type="transmembrane region" description="Helical" evidence="9">
    <location>
        <begin position="38"/>
        <end position="58"/>
    </location>
</feature>
<evidence type="ECO:0000313" key="10">
    <source>
        <dbReference type="Ensembl" id="ENSTRUP00000080808.1"/>
    </source>
</evidence>
<reference evidence="10" key="2">
    <citation type="submission" date="2025-08" db="UniProtKB">
        <authorList>
            <consortium name="Ensembl"/>
        </authorList>
    </citation>
    <scope>IDENTIFICATION</scope>
</reference>
<keyword evidence="6 9" id="KW-1133">Transmembrane helix</keyword>
<evidence type="ECO:0000256" key="2">
    <source>
        <dbReference type="ARBA" id="ARBA00004141"/>
    </source>
</evidence>
<comment type="function">
    <text evidence="1 9">May be involved in fusion of retrograde transport vesicles derived from an endocytic compartment with the Golgi complex.</text>
</comment>